<accession>A0A7R9JWX2</accession>
<reference evidence="3" key="1">
    <citation type="submission" date="2020-11" db="EMBL/GenBank/DDBJ databases">
        <authorList>
            <person name="Tran Van P."/>
        </authorList>
    </citation>
    <scope>NUCLEOTIDE SEQUENCE</scope>
</reference>
<evidence type="ECO:0000256" key="1">
    <source>
        <dbReference type="SAM" id="MobiDB-lite"/>
    </source>
</evidence>
<dbReference type="InterPro" id="IPR000602">
    <property type="entry name" value="Glyco_hydro_38_N"/>
</dbReference>
<dbReference type="InterPro" id="IPR050843">
    <property type="entry name" value="Glycosyl_Hydrlase_38"/>
</dbReference>
<dbReference type="GO" id="GO:0004559">
    <property type="term" value="F:alpha-mannosidase activity"/>
    <property type="evidence" value="ECO:0007669"/>
    <property type="project" value="InterPro"/>
</dbReference>
<dbReference type="PANTHER" id="PTHR11607">
    <property type="entry name" value="ALPHA-MANNOSIDASE"/>
    <property type="match status" value="1"/>
</dbReference>
<feature type="domain" description="Glycoside hydrolase family 38 N-terminal" evidence="2">
    <location>
        <begin position="83"/>
        <end position="302"/>
    </location>
</feature>
<sequence>MRSHLGKKKNHPLIPSDRDSNPDLSVIGKPDLNELDTWIECPQAWVKSCPKLDPNKLNVHLIAHTHDDVGWLKTVDQYYYGTFFWKWWMDQHDFVKHTVRNLVNSGQLEFIGGGWTMNDEATTNYQSIIDQFTWGLSYLISRKLNESFGECARPHVGWQIDPFGHSREMASLFAQLGYDGLFIGRLDFQDKQQRLRTKTTEMIWEGSDNLGSSANLFTNVLFNNYAPPPGFCFDILCSDEPIIDDDRSPEYNVPRRASQFIKYIKHQVQFYRSNNTILTMGGDFTYQDTHMWFKNLDKLIRYDNM</sequence>
<name>A0A7R9JWX2_TIMGE</name>
<gene>
    <name evidence="3" type="ORF">TGEB3V08_LOCUS4297</name>
</gene>
<dbReference type="InterPro" id="IPR027291">
    <property type="entry name" value="Glyco_hydro_38_N_sf"/>
</dbReference>
<organism evidence="3">
    <name type="scientific">Timema genevievae</name>
    <name type="common">Walking stick</name>
    <dbReference type="NCBI Taxonomy" id="629358"/>
    <lineage>
        <taxon>Eukaryota</taxon>
        <taxon>Metazoa</taxon>
        <taxon>Ecdysozoa</taxon>
        <taxon>Arthropoda</taxon>
        <taxon>Hexapoda</taxon>
        <taxon>Insecta</taxon>
        <taxon>Pterygota</taxon>
        <taxon>Neoptera</taxon>
        <taxon>Polyneoptera</taxon>
        <taxon>Phasmatodea</taxon>
        <taxon>Timematodea</taxon>
        <taxon>Timematoidea</taxon>
        <taxon>Timematidae</taxon>
        <taxon>Timema</taxon>
    </lineage>
</organism>
<feature type="region of interest" description="Disordered" evidence="1">
    <location>
        <begin position="1"/>
        <end position="26"/>
    </location>
</feature>
<dbReference type="Pfam" id="PF01074">
    <property type="entry name" value="Glyco_hydro_38N"/>
    <property type="match status" value="1"/>
</dbReference>
<dbReference type="PANTHER" id="PTHR11607:SF3">
    <property type="entry name" value="LYSOSOMAL ALPHA-MANNOSIDASE"/>
    <property type="match status" value="1"/>
</dbReference>
<feature type="compositionally biased region" description="Basic residues" evidence="1">
    <location>
        <begin position="1"/>
        <end position="11"/>
    </location>
</feature>
<dbReference type="GO" id="GO:0006013">
    <property type="term" value="P:mannose metabolic process"/>
    <property type="evidence" value="ECO:0007669"/>
    <property type="project" value="InterPro"/>
</dbReference>
<proteinExistence type="predicted"/>
<dbReference type="Gene3D" id="3.20.110.10">
    <property type="entry name" value="Glycoside hydrolase 38, N terminal domain"/>
    <property type="match status" value="1"/>
</dbReference>
<dbReference type="CDD" id="cd10810">
    <property type="entry name" value="GH38N_AMII_LAM_like"/>
    <property type="match status" value="1"/>
</dbReference>
<dbReference type="InterPro" id="IPR011330">
    <property type="entry name" value="Glyco_hydro/deAcase_b/a-brl"/>
</dbReference>
<dbReference type="EMBL" id="OE840463">
    <property type="protein sequence ID" value="CAD7590769.1"/>
    <property type="molecule type" value="Genomic_DNA"/>
</dbReference>
<dbReference type="AlphaFoldDB" id="A0A7R9JWX2"/>
<dbReference type="GO" id="GO:0005764">
    <property type="term" value="C:lysosome"/>
    <property type="evidence" value="ECO:0007669"/>
    <property type="project" value="TreeGrafter"/>
</dbReference>
<evidence type="ECO:0000259" key="2">
    <source>
        <dbReference type="Pfam" id="PF01074"/>
    </source>
</evidence>
<protein>
    <recommendedName>
        <fullName evidence="2">Glycoside hydrolase family 38 N-terminal domain-containing protein</fullName>
    </recommendedName>
</protein>
<evidence type="ECO:0000313" key="3">
    <source>
        <dbReference type="EMBL" id="CAD7590769.1"/>
    </source>
</evidence>
<dbReference type="SUPFAM" id="SSF88713">
    <property type="entry name" value="Glycoside hydrolase/deacetylase"/>
    <property type="match status" value="1"/>
</dbReference>